<keyword evidence="7" id="KW-1185">Reference proteome</keyword>
<evidence type="ECO:0000259" key="5">
    <source>
        <dbReference type="Pfam" id="PF02909"/>
    </source>
</evidence>
<accession>A0A916TA41</accession>
<proteinExistence type="predicted"/>
<evidence type="ECO:0000313" key="6">
    <source>
        <dbReference type="EMBL" id="GGB37297.1"/>
    </source>
</evidence>
<dbReference type="SUPFAM" id="SSF46689">
    <property type="entry name" value="Homeodomain-like"/>
    <property type="match status" value="1"/>
</dbReference>
<dbReference type="AlphaFoldDB" id="A0A916TA41"/>
<dbReference type="GO" id="GO:0045892">
    <property type="term" value="P:negative regulation of DNA-templated transcription"/>
    <property type="evidence" value="ECO:0007669"/>
    <property type="project" value="InterPro"/>
</dbReference>
<organism evidence="6 7">
    <name type="scientific">Gordonia jinhuaensis</name>
    <dbReference type="NCBI Taxonomy" id="1517702"/>
    <lineage>
        <taxon>Bacteria</taxon>
        <taxon>Bacillati</taxon>
        <taxon>Actinomycetota</taxon>
        <taxon>Actinomycetes</taxon>
        <taxon>Mycobacteriales</taxon>
        <taxon>Gordoniaceae</taxon>
        <taxon>Gordonia</taxon>
    </lineage>
</organism>
<keyword evidence="1" id="KW-0678">Repressor</keyword>
<evidence type="ECO:0000256" key="1">
    <source>
        <dbReference type="ARBA" id="ARBA00022491"/>
    </source>
</evidence>
<feature type="region of interest" description="Disordered" evidence="4">
    <location>
        <begin position="208"/>
        <end position="232"/>
    </location>
</feature>
<keyword evidence="2" id="KW-0805">Transcription regulation</keyword>
<reference evidence="6" key="2">
    <citation type="submission" date="2020-09" db="EMBL/GenBank/DDBJ databases">
        <authorList>
            <person name="Sun Q."/>
            <person name="Zhou Y."/>
        </authorList>
    </citation>
    <scope>NUCLEOTIDE SEQUENCE</scope>
    <source>
        <strain evidence="6">CGMCC 1.12827</strain>
    </source>
</reference>
<dbReference type="InterPro" id="IPR036271">
    <property type="entry name" value="Tet_transcr_reg_TetR-rel_C_sf"/>
</dbReference>
<reference evidence="6" key="1">
    <citation type="journal article" date="2014" name="Int. J. Syst. Evol. Microbiol.">
        <title>Complete genome sequence of Corynebacterium casei LMG S-19264T (=DSM 44701T), isolated from a smear-ripened cheese.</title>
        <authorList>
            <consortium name="US DOE Joint Genome Institute (JGI-PGF)"/>
            <person name="Walter F."/>
            <person name="Albersmeier A."/>
            <person name="Kalinowski J."/>
            <person name="Ruckert C."/>
        </authorList>
    </citation>
    <scope>NUCLEOTIDE SEQUENCE</scope>
    <source>
        <strain evidence="6">CGMCC 1.12827</strain>
    </source>
</reference>
<dbReference type="EMBL" id="BMGC01000019">
    <property type="protein sequence ID" value="GGB37297.1"/>
    <property type="molecule type" value="Genomic_DNA"/>
</dbReference>
<keyword evidence="3" id="KW-0804">Transcription</keyword>
<dbReference type="InterPro" id="IPR003012">
    <property type="entry name" value="Tet_transcr_reg_TetR"/>
</dbReference>
<dbReference type="SUPFAM" id="SSF48498">
    <property type="entry name" value="Tetracyclin repressor-like, C-terminal domain"/>
    <property type="match status" value="1"/>
</dbReference>
<evidence type="ECO:0000256" key="4">
    <source>
        <dbReference type="SAM" id="MobiDB-lite"/>
    </source>
</evidence>
<dbReference type="InterPro" id="IPR004111">
    <property type="entry name" value="Repressor_TetR_C"/>
</dbReference>
<dbReference type="Proteomes" id="UP000621454">
    <property type="component" value="Unassembled WGS sequence"/>
</dbReference>
<dbReference type="Gene3D" id="1.10.357.10">
    <property type="entry name" value="Tetracycline Repressor, domain 2"/>
    <property type="match status" value="1"/>
</dbReference>
<evidence type="ECO:0000313" key="7">
    <source>
        <dbReference type="Proteomes" id="UP000621454"/>
    </source>
</evidence>
<protein>
    <submittedName>
        <fullName evidence="6">Tetracycline repressor, C-all-alpha domain protein</fullName>
    </submittedName>
</protein>
<dbReference type="PRINTS" id="PR00400">
    <property type="entry name" value="TETREPRESSOR"/>
</dbReference>
<dbReference type="InterPro" id="IPR009057">
    <property type="entry name" value="Homeodomain-like_sf"/>
</dbReference>
<gene>
    <name evidence="6" type="ORF">GCM10011489_26450</name>
</gene>
<dbReference type="GO" id="GO:0046677">
    <property type="term" value="P:response to antibiotic"/>
    <property type="evidence" value="ECO:0007669"/>
    <property type="project" value="InterPro"/>
</dbReference>
<name>A0A916TA41_9ACTN</name>
<sequence>MGRPRSPLLDTDRIAAAAMSAIDERGMFTMPGLARDLGVAVSSLYHHVSGRDQILEMVRGTLLNTQLSGIDDDAPWQETLRRWVCEYRDVFGSHPELVRLLTAQTVSNPGIVSLYDRISKLLEDNGFRVESILHVITLLDDFALGAALDMAAPDVVWDTSGLPADAPLARAAAAVPSGRQRADGAFELGLDIVIAGLERFRDAGLDTSRGAAGSGAGSSLGSDVESGMPTRR</sequence>
<evidence type="ECO:0000256" key="3">
    <source>
        <dbReference type="ARBA" id="ARBA00023163"/>
    </source>
</evidence>
<comment type="caution">
    <text evidence="6">The sequence shown here is derived from an EMBL/GenBank/DDBJ whole genome shotgun (WGS) entry which is preliminary data.</text>
</comment>
<evidence type="ECO:0000256" key="2">
    <source>
        <dbReference type="ARBA" id="ARBA00023015"/>
    </source>
</evidence>
<feature type="domain" description="Tetracycline repressor TetR C-terminal" evidence="5">
    <location>
        <begin position="74"/>
        <end position="199"/>
    </location>
</feature>
<dbReference type="RefSeq" id="WP_188587056.1">
    <property type="nucleotide sequence ID" value="NZ_BMGC01000019.1"/>
</dbReference>
<dbReference type="Pfam" id="PF02909">
    <property type="entry name" value="TetR_C_1"/>
    <property type="match status" value="1"/>
</dbReference>